<evidence type="ECO:0000313" key="1">
    <source>
        <dbReference type="EMBL" id="LAB08357.1"/>
    </source>
</evidence>
<reference evidence="1" key="2">
    <citation type="submission" date="2017-11" db="EMBL/GenBank/DDBJ databases">
        <title>Coralsnake Venomics: Analyses of Venom Gland Transcriptomes and Proteomes of Six Brazilian Taxa.</title>
        <authorList>
            <person name="Aird S.D."/>
            <person name="Jorge da Silva N."/>
            <person name="Qiu L."/>
            <person name="Villar-Briones A."/>
            <person name="Aparecida-Saddi V."/>
            <person name="Campos-Telles M.P."/>
            <person name="Grau M."/>
            <person name="Mikheyev A.S."/>
        </authorList>
    </citation>
    <scope>NUCLEOTIDE SEQUENCE</scope>
    <source>
        <tissue evidence="1">Venom_gland</tissue>
    </source>
</reference>
<reference evidence="1" key="1">
    <citation type="submission" date="2017-07" db="EMBL/GenBank/DDBJ databases">
        <authorList>
            <person name="Mikheyev A."/>
            <person name="Grau M."/>
        </authorList>
    </citation>
    <scope>NUCLEOTIDE SEQUENCE</scope>
    <source>
        <tissue evidence="1">Venom_gland</tissue>
    </source>
</reference>
<protein>
    <submittedName>
        <fullName evidence="1">Uncharacterized protein</fullName>
    </submittedName>
</protein>
<sequence>MAFDFSKHKGLLQLFLPLHSVFKILSFSLIISVSHEQTLFHLALFYFWQSKSTLFSSTVHFSSFSLSDSPLFTNVLKLICLHVKNSANLVPSSSYLFHGNSHYISEFLSLQKTVGYSFNFLSKVLALSQHYLTYS</sequence>
<proteinExistence type="predicted"/>
<dbReference type="EMBL" id="IACL01065732">
    <property type="protein sequence ID" value="LAB08357.1"/>
    <property type="molecule type" value="Transcribed_RNA"/>
</dbReference>
<accession>A0A2D4KI18</accession>
<organism evidence="1">
    <name type="scientific">Micrurus paraensis</name>
    <dbReference type="NCBI Taxonomy" id="1970185"/>
    <lineage>
        <taxon>Eukaryota</taxon>
        <taxon>Metazoa</taxon>
        <taxon>Chordata</taxon>
        <taxon>Craniata</taxon>
        <taxon>Vertebrata</taxon>
        <taxon>Euteleostomi</taxon>
        <taxon>Lepidosauria</taxon>
        <taxon>Squamata</taxon>
        <taxon>Bifurcata</taxon>
        <taxon>Unidentata</taxon>
        <taxon>Episquamata</taxon>
        <taxon>Toxicofera</taxon>
        <taxon>Serpentes</taxon>
        <taxon>Colubroidea</taxon>
        <taxon>Elapidae</taxon>
        <taxon>Elapinae</taxon>
        <taxon>Micrurus</taxon>
    </lineage>
</organism>
<dbReference type="AlphaFoldDB" id="A0A2D4KI18"/>
<name>A0A2D4KI18_9SAUR</name>